<dbReference type="SMART" id="SM00460">
    <property type="entry name" value="TGc"/>
    <property type="match status" value="1"/>
</dbReference>
<keyword evidence="3" id="KW-0645">Protease</keyword>
<sequence length="320" mass="34172">MRYRVTHRTTYTYDDDVTDSLAVAHLTPRSLPWQVVHAAQVDVDPAPEDRRADLDAFGNGTVFLQVTTPHRVLTVIGRSEVEVQPSAADQADAVALSVPWEQARPALRPDLPGAWRAVDLTLASPLVDLVPAATAYAALSLTPGRPLGEAVDDLVHRIHADLAYDPRATTVTSRIEEVLDQRAGVCQDFAQLMVAGLRGHGLAARYVSGYLSTTPPPGRDRVVGADASHAWVQVWVPRPDLPDGPGDPRSWLAVDPTNDARVGERHVTVAWGRDYGDVPPLKGVIVTEAESSRLEVSVDVEPLPGGGDVSGSADPGTGAP</sequence>
<dbReference type="Pfam" id="PF01841">
    <property type="entry name" value="Transglut_core"/>
    <property type="match status" value="1"/>
</dbReference>
<evidence type="ECO:0000313" key="3">
    <source>
        <dbReference type="EMBL" id="TQJ08262.1"/>
    </source>
</evidence>
<gene>
    <name evidence="3" type="ORF">FB458_1346</name>
</gene>
<comment type="caution">
    <text evidence="3">The sequence shown here is derived from an EMBL/GenBank/DDBJ whole genome shotgun (WGS) entry which is preliminary data.</text>
</comment>
<protein>
    <submittedName>
        <fullName evidence="3">Transglutaminase-like putative cysteine protease</fullName>
    </submittedName>
</protein>
<dbReference type="InterPro" id="IPR002931">
    <property type="entry name" value="Transglutaminase-like"/>
</dbReference>
<dbReference type="PANTHER" id="PTHR33490">
    <property type="entry name" value="BLR5614 PROTEIN-RELATED"/>
    <property type="match status" value="1"/>
</dbReference>
<dbReference type="InterPro" id="IPR038765">
    <property type="entry name" value="Papain-like_cys_pep_sf"/>
</dbReference>
<dbReference type="InterPro" id="IPR013589">
    <property type="entry name" value="Bac_transglu_N"/>
</dbReference>
<dbReference type="EMBL" id="VFMN01000001">
    <property type="protein sequence ID" value="TQJ08262.1"/>
    <property type="molecule type" value="Genomic_DNA"/>
</dbReference>
<dbReference type="SUPFAM" id="SSF54001">
    <property type="entry name" value="Cysteine proteinases"/>
    <property type="match status" value="1"/>
</dbReference>
<accession>A0A542DYT5</accession>
<keyword evidence="3" id="KW-0378">Hydrolase</keyword>
<dbReference type="PANTHER" id="PTHR33490:SF7">
    <property type="entry name" value="BLR2979 PROTEIN"/>
    <property type="match status" value="1"/>
</dbReference>
<feature type="region of interest" description="Disordered" evidence="1">
    <location>
        <begin position="297"/>
        <end position="320"/>
    </location>
</feature>
<proteinExistence type="predicted"/>
<organism evidence="3 4">
    <name type="scientific">Lapillicoccus jejuensis</name>
    <dbReference type="NCBI Taxonomy" id="402171"/>
    <lineage>
        <taxon>Bacteria</taxon>
        <taxon>Bacillati</taxon>
        <taxon>Actinomycetota</taxon>
        <taxon>Actinomycetes</taxon>
        <taxon>Micrococcales</taxon>
        <taxon>Intrasporangiaceae</taxon>
        <taxon>Lapillicoccus</taxon>
    </lineage>
</organism>
<evidence type="ECO:0000256" key="1">
    <source>
        <dbReference type="SAM" id="MobiDB-lite"/>
    </source>
</evidence>
<evidence type="ECO:0000313" key="4">
    <source>
        <dbReference type="Proteomes" id="UP000317893"/>
    </source>
</evidence>
<dbReference type="Gene3D" id="3.10.620.30">
    <property type="match status" value="1"/>
</dbReference>
<dbReference type="Pfam" id="PF08379">
    <property type="entry name" value="Bact_transglu_N"/>
    <property type="match status" value="1"/>
</dbReference>
<name>A0A542DYT5_9MICO</name>
<dbReference type="OrthoDB" id="9804023at2"/>
<dbReference type="RefSeq" id="WP_141847799.1">
    <property type="nucleotide sequence ID" value="NZ_BAAAPR010000002.1"/>
</dbReference>
<evidence type="ECO:0000259" key="2">
    <source>
        <dbReference type="SMART" id="SM00460"/>
    </source>
</evidence>
<dbReference type="Proteomes" id="UP000317893">
    <property type="component" value="Unassembled WGS sequence"/>
</dbReference>
<dbReference type="AlphaFoldDB" id="A0A542DYT5"/>
<feature type="domain" description="Transglutaminase-like" evidence="2">
    <location>
        <begin position="178"/>
        <end position="258"/>
    </location>
</feature>
<keyword evidence="4" id="KW-1185">Reference proteome</keyword>
<reference evidence="3 4" key="1">
    <citation type="submission" date="2019-06" db="EMBL/GenBank/DDBJ databases">
        <title>Sequencing the genomes of 1000 actinobacteria strains.</title>
        <authorList>
            <person name="Klenk H.-P."/>
        </authorList>
    </citation>
    <scope>NUCLEOTIDE SEQUENCE [LARGE SCALE GENOMIC DNA]</scope>
    <source>
        <strain evidence="3 4">DSM 18607</strain>
    </source>
</reference>
<dbReference type="GO" id="GO:0008233">
    <property type="term" value="F:peptidase activity"/>
    <property type="evidence" value="ECO:0007669"/>
    <property type="project" value="UniProtKB-KW"/>
</dbReference>
<dbReference type="GO" id="GO:0006508">
    <property type="term" value="P:proteolysis"/>
    <property type="evidence" value="ECO:0007669"/>
    <property type="project" value="UniProtKB-KW"/>
</dbReference>